<feature type="repeat" description="TPR" evidence="4">
    <location>
        <begin position="2445"/>
        <end position="2478"/>
    </location>
</feature>
<dbReference type="InterPro" id="IPR019734">
    <property type="entry name" value="TPR_rpt"/>
</dbReference>
<dbReference type="Gene3D" id="1.25.40.20">
    <property type="entry name" value="Ankyrin repeat-containing domain"/>
    <property type="match status" value="9"/>
</dbReference>
<reference evidence="8" key="1">
    <citation type="submission" date="2016-07" db="EMBL/GenBank/DDBJ databases">
        <authorList>
            <person name="Florea S."/>
            <person name="Webb J.S."/>
            <person name="Jaromczyk J."/>
            <person name="Schardl C.L."/>
        </authorList>
    </citation>
    <scope>NUCLEOTIDE SEQUENCE [LARGE SCALE GENOMIC DNA]</scope>
    <source>
        <strain evidence="8">CDC-D5610</strain>
    </source>
</reference>
<feature type="repeat" description="ANK" evidence="3">
    <location>
        <begin position="1872"/>
        <end position="1904"/>
    </location>
</feature>
<feature type="repeat" description="TPR" evidence="4">
    <location>
        <begin position="2376"/>
        <end position="2409"/>
    </location>
</feature>
<evidence type="ECO:0000313" key="7">
    <source>
        <dbReference type="EMBL" id="ASQ47006.1"/>
    </source>
</evidence>
<keyword evidence="5" id="KW-0175">Coiled coil</keyword>
<dbReference type="SUPFAM" id="SSF48403">
    <property type="entry name" value="Ankyrin repeat"/>
    <property type="match status" value="5"/>
</dbReference>
<accession>A0A222P579</accession>
<feature type="repeat" description="ANK" evidence="3">
    <location>
        <begin position="2140"/>
        <end position="2172"/>
    </location>
</feature>
<evidence type="ECO:0000256" key="3">
    <source>
        <dbReference type="PROSITE-ProRule" id="PRU00023"/>
    </source>
</evidence>
<feature type="repeat" description="ANK" evidence="3">
    <location>
        <begin position="2564"/>
        <end position="2596"/>
    </location>
</feature>
<evidence type="ECO:0000256" key="5">
    <source>
        <dbReference type="SAM" id="Coils"/>
    </source>
</evidence>
<evidence type="ECO:0000256" key="2">
    <source>
        <dbReference type="ARBA" id="ARBA00023043"/>
    </source>
</evidence>
<name>A0A222P579_9GAMM</name>
<feature type="repeat" description="ANK" evidence="3">
    <location>
        <begin position="1068"/>
        <end position="1096"/>
    </location>
</feature>
<dbReference type="Pfam" id="PF13181">
    <property type="entry name" value="TPR_8"/>
    <property type="match status" value="1"/>
</dbReference>
<dbReference type="Proteomes" id="UP000201728">
    <property type="component" value="Chromosome"/>
</dbReference>
<dbReference type="PROSITE" id="PS50297">
    <property type="entry name" value="ANK_REP_REGION"/>
    <property type="match status" value="12"/>
</dbReference>
<dbReference type="PRINTS" id="PR01415">
    <property type="entry name" value="ANKYRIN"/>
</dbReference>
<feature type="repeat" description="ANK" evidence="3">
    <location>
        <begin position="1600"/>
        <end position="1632"/>
    </location>
</feature>
<dbReference type="SUPFAM" id="SSF48452">
    <property type="entry name" value="TPR-like"/>
    <property type="match status" value="1"/>
</dbReference>
<feature type="repeat" description="ANK" evidence="3">
    <location>
        <begin position="1839"/>
        <end position="1871"/>
    </location>
</feature>
<dbReference type="SMART" id="SM00028">
    <property type="entry name" value="TPR"/>
    <property type="match status" value="4"/>
</dbReference>
<keyword evidence="7" id="KW-0808">Transferase</keyword>
<feature type="region of interest" description="Disordered" evidence="6">
    <location>
        <begin position="109"/>
        <end position="137"/>
    </location>
</feature>
<dbReference type="RefSeq" id="WP_094091803.1">
    <property type="nucleotide sequence ID" value="NZ_CP016397.1"/>
</dbReference>
<dbReference type="PANTHER" id="PTHR24198:SF165">
    <property type="entry name" value="ANKYRIN REPEAT-CONTAINING PROTEIN-RELATED"/>
    <property type="match status" value="1"/>
</dbReference>
<dbReference type="GO" id="GO:0016740">
    <property type="term" value="F:transferase activity"/>
    <property type="evidence" value="ECO:0007669"/>
    <property type="project" value="UniProtKB-KW"/>
</dbReference>
<protein>
    <submittedName>
        <fullName evidence="7">Phosphocholine transferase AnkX</fullName>
        <ecNumber evidence="7">2.7.1.-</ecNumber>
    </submittedName>
</protein>
<dbReference type="OrthoDB" id="5648496at2"/>
<evidence type="ECO:0000313" key="8">
    <source>
        <dbReference type="Proteomes" id="UP000201728"/>
    </source>
</evidence>
<evidence type="ECO:0000256" key="6">
    <source>
        <dbReference type="SAM" id="MobiDB-lite"/>
    </source>
</evidence>
<organism evidence="7 8">
    <name type="scientific">Legionella clemsonensis</name>
    <dbReference type="NCBI Taxonomy" id="1867846"/>
    <lineage>
        <taxon>Bacteria</taxon>
        <taxon>Pseudomonadati</taxon>
        <taxon>Pseudomonadota</taxon>
        <taxon>Gammaproteobacteria</taxon>
        <taxon>Legionellales</taxon>
        <taxon>Legionellaceae</taxon>
        <taxon>Legionella</taxon>
    </lineage>
</organism>
<feature type="coiled-coil region" evidence="5">
    <location>
        <begin position="642"/>
        <end position="673"/>
    </location>
</feature>
<dbReference type="EMBL" id="CP016397">
    <property type="protein sequence ID" value="ASQ47006.1"/>
    <property type="molecule type" value="Genomic_DNA"/>
</dbReference>
<dbReference type="EC" id="2.7.1.-" evidence="7"/>
<feature type="repeat" description="ANK" evidence="3">
    <location>
        <begin position="2597"/>
        <end position="2630"/>
    </location>
</feature>
<dbReference type="KEGG" id="lcd:clem_12355"/>
<dbReference type="Pfam" id="PF00023">
    <property type="entry name" value="Ank"/>
    <property type="match status" value="1"/>
</dbReference>
<sequence length="2663" mass="295972">MKTYFDLIKHNFGHVRNKLIIGQVVEHSLEHANHHHKNPLLRAAIKASTLGSVAEVGSIFAWGRAATVLGGISTTANFATAGLAYAWGVSKMPFILYGSFFDPYSFRNRTPESSGRTPIRQRTIHESRNPASFSSSLRSSHAQTSSFLKSQFKSFSSLGYPSSYTSKEFRDVVRSTGLVDSYNNIHPESKFEHLKGHRGEIGGVASSVGRIEGFKDSATEVLFDEHIFCLPNHDGKPPFSDAQLKQILRELSVGIYLHNTYPFFSLHFNNHSSMYPVLHSIYQNTLVGEVIGMLDYFMKGFLNGGIFDKDFLKKWPENQNLDREFLKSKLIDLKKEYHKNKEVYNSLREKMSAVGLELPPGITADESKPSVFNNKFRTSFRIIAKQKSIQKHENMFLIEPDFDVQYTIETLPEYQEYLDQFYRTHGKYPDDYQQLLNLYKKECDDIKEQMPKLPLFREYFQMLGVINFFCYYLTTLKDMGKCPELPNVPLNTTSAFPNVMPPIPVRHYKYQPFQLTIGDVLKAFEPQEQAQLNQFLRESVDGLHKDCPAKMQGIIHAVFHRLLIAKKVPADVIKQEDFLEKIAVLETGFARFLKGNVVGLKQEWHDLFKKIIDRYELDIKLETIDSMKTMQEKFTALSTAAQKKLTTNIQSLNQQAKETNEQLKATIEKAKLDRIKEESIKIDKQIPQVIAEETKQLDAEAQQVIAQKTQGINSNRATSLNQINAQWTGLHHRLQKLPANQTIHNQNIANCNTAYNKMLADLTQNVNAQTAKLKADLSQDVKQRCEMAKKKLQAEITAFYEVQQKNGVVDIEEKRKEAEQAITGENENCRKAIEGLKAPLDNIYGLLSSSPDIISKDIVDQNQIQYSSLDIADSGYYQEAGDNHRIVGGCGMQLPTIKQKSIPMGEKMASAFFPVTQAASPETMTQANYNGKTYSIFKLKTKNQPAYSLLDYADILDSAVKQTVPMSDNELNVISELNYEQLANDTVTLPKFNAAATDKLGQATIHHVAIFGDAKQLEKIVQGNESCLTLADMHGHLPIHAAAIAGNIEAVSYFAAKDAKLIHAKNHNGSTPLLLAAHQGHTAVVEKLLTLGADANYSLPNGLFALYIAIQNGHEDTALTLIEKAKGINLNAILDSGNSALHLAIEMKQTKVALALLAHGVDGNLKRKTDGYTPFDCAAENGLTEACQAMYASGKIDVNRPLASQKTAVHLAAINGNLETLQWLNEKCKANVNAKTSEGDTAIISALQHGQFEAALYLASHSAINTVNNEGQTASSYAAMMGQFEIADVLIHRGENPELKDRDNRNYIYYLLRSGQYNRYKALLEKNKLDPNLTFNGLTSLDIAALHSHKLLIDLLAARNAKFTLDQTTGWELIHFAVKANHLGFLKKWLQTQKDPKHPISKGNDKSKTLSFIAAENGSFECLRELLKTMTKDDLSKSFANQHLLYAAVKSGKKKIVDAVLAKCDDVNVPIDDDHNTIAHLAAKLGLVNILKHIDVYGANFTAKNKQGLTCFHFAILNDDDYLLAKLLKLVPAGEWPQDLFAFALENNKMQCLDTLAKKSKQYGADPKVYNRALIKACQSGQLDDVILLLNLGADLNGYTEGCPLHEAISAGHIAIVDLLIRHGADPHQVINGANAFAVAVKSQQIEIIRLFQQLGFSDELSKYATLANEIKPKIIDVKAVNYTLQAVKNSFVEFDGDKEALIQALKEVDEARFKTILATFPVNNVLFSYGNSALPLLQIALKMEAEWAVKLLLDHGADALCKDINGFNVYHQVAKSGEHKSLRLVKLLDKHLGKYKDSLLRAETSDGISVFHIAAKNNNSSLLSLFNSSTYRRDRYQNGNSLLHIAVQMQNMEVVKALLAKGVNVNAENDQQITPLMLAAQAGNAKLIQLLLAHGAEVDKKDIKQNTALHYAIISENQEIALQLAPLMRNVHCKNVKGNTPFMLAAVHGLLPVLSAIIKINPSCQHVNKHGLNALHLAAIYGYSDAVSYLVQQGFDIDAPQQFKDEKKAKSKTQLTSLQLAARQGNIETCETLIALGASITKEDNFSNDLIEYALTNHKPETVELIKLLNLELKPQHLLTAAANNHVEMLSELLLMGWDIDVQDESGQNALHAACTNRAEKSTALLIEQGIQLETTDFYGNTPLHKAAKSGSVNILRQLCAHEIGLDKPNNKGKTPLHLACENGNSASVLQLLKAGANVCTVDKDNLSPALAAAQKGFLAIAKLLIIFGDRSLIGKAADSLPTYIKNSLTPLKWELKAIEDSLVEADANQSNPIHLAIMLNQTDALRLLCQQHPEHINQQNSAGDTPLHLAVTKGNIEAARVLIEHKAKQDIKNKNTHLPLHITLLKSHEDLSKLLIGTGGFDAKTIEQIKTDVANNHFKNGCALYNKQNYLAAFDEFNRAINLRPDHYESYHYRGCCYYSHYKDYCKAIIEFDQALKVNPNYFESYLIRGLAYLNCKEYTKSLTDLDQAIKIDPKREGAYYHRSIVHFNLNNDQKAADDIHEALRINPSNATYLSLAAKITTKLTEAAKQRLIEGAKLGNLQMIEQALKAGANINLTADEKYQCTALHWASMQGHTAAVDLLLSLGAEVNAKDKSDWTPLHQAARNNKHGDVIQRLIKAGADINAKDKTGASPYDVAHKDNPQIVSFIPQPTALTLNYSCQ</sequence>
<dbReference type="PROSITE" id="PS50088">
    <property type="entry name" value="ANK_REPEAT"/>
    <property type="match status" value="14"/>
</dbReference>
<dbReference type="InterPro" id="IPR036770">
    <property type="entry name" value="Ankyrin_rpt-contain_sf"/>
</dbReference>
<dbReference type="InterPro" id="IPR002110">
    <property type="entry name" value="Ankyrin_rpt"/>
</dbReference>
<feature type="repeat" description="ANK" evidence="3">
    <location>
        <begin position="2107"/>
        <end position="2139"/>
    </location>
</feature>
<evidence type="ECO:0000256" key="1">
    <source>
        <dbReference type="ARBA" id="ARBA00022737"/>
    </source>
</evidence>
<feature type="repeat" description="ANK" evidence="3">
    <location>
        <begin position="1136"/>
        <end position="1168"/>
    </location>
</feature>
<dbReference type="InterPro" id="IPR011990">
    <property type="entry name" value="TPR-like_helical_dom_sf"/>
</dbReference>
<feature type="repeat" description="ANK" evidence="3">
    <location>
        <begin position="2014"/>
        <end position="2046"/>
    </location>
</feature>
<dbReference type="Gene3D" id="1.25.40.10">
    <property type="entry name" value="Tetratricopeptide repeat domain"/>
    <property type="match status" value="2"/>
</dbReference>
<dbReference type="PROSITE" id="PS50005">
    <property type="entry name" value="TPR"/>
    <property type="match status" value="3"/>
</dbReference>
<keyword evidence="2 3" id="KW-0040">ANK repeat</keyword>
<dbReference type="Pfam" id="PF12796">
    <property type="entry name" value="Ank_2"/>
    <property type="match status" value="9"/>
</dbReference>
<gene>
    <name evidence="7" type="primary">ankX_6</name>
    <name evidence="7" type="ORF">clem_12355</name>
</gene>
<proteinExistence type="predicted"/>
<keyword evidence="4" id="KW-0802">TPR repeat</keyword>
<feature type="repeat" description="TPR" evidence="4">
    <location>
        <begin position="2479"/>
        <end position="2512"/>
    </location>
</feature>
<feature type="repeat" description="ANK" evidence="3">
    <location>
        <begin position="1971"/>
        <end position="2003"/>
    </location>
</feature>
<keyword evidence="8" id="KW-1185">Reference proteome</keyword>
<keyword evidence="1" id="KW-0677">Repeat</keyword>
<dbReference type="SMART" id="SM00248">
    <property type="entry name" value="ANK"/>
    <property type="match status" value="37"/>
</dbReference>
<feature type="repeat" description="ANK" evidence="3">
    <location>
        <begin position="2304"/>
        <end position="2336"/>
    </location>
</feature>
<evidence type="ECO:0000256" key="4">
    <source>
        <dbReference type="PROSITE-ProRule" id="PRU00339"/>
    </source>
</evidence>
<dbReference type="PANTHER" id="PTHR24198">
    <property type="entry name" value="ANKYRIN REPEAT AND PROTEIN KINASE DOMAIN-CONTAINING PROTEIN"/>
    <property type="match status" value="1"/>
</dbReference>
<feature type="repeat" description="ANK" evidence="3">
    <location>
        <begin position="2173"/>
        <end position="2205"/>
    </location>
</feature>
<feature type="repeat" description="ANK" evidence="3">
    <location>
        <begin position="1270"/>
        <end position="1302"/>
    </location>
</feature>